<keyword evidence="3" id="KW-1185">Reference proteome</keyword>
<dbReference type="Proteomes" id="UP000031982">
    <property type="component" value="Unassembled WGS sequence"/>
</dbReference>
<keyword evidence="1" id="KW-0472">Membrane</keyword>
<feature type="transmembrane region" description="Helical" evidence="1">
    <location>
        <begin position="20"/>
        <end position="37"/>
    </location>
</feature>
<dbReference type="InterPro" id="IPR020275">
    <property type="entry name" value="DUF5592"/>
</dbReference>
<dbReference type="GeneID" id="92778706"/>
<dbReference type="RefSeq" id="WP_041098543.1">
    <property type="nucleotide sequence ID" value="NZ_BSSZ01000009.1"/>
</dbReference>
<gene>
    <name evidence="2" type="ORF">SD77_1836</name>
</gene>
<sequence>MKYNIPKEIRSKPKLFGLEMRELVIFLISFIFIFTVMKDLVHSAFTIPYFIVSGIALLWALMPSSNNPGVKNYMSAYLFFKHNSHTYHSIDSNKILNTLMYGDKEKEGGRIRNDQTRG</sequence>
<evidence type="ECO:0008006" key="4">
    <source>
        <dbReference type="Google" id="ProtNLM"/>
    </source>
</evidence>
<accession>A0ABR5AQY4</accession>
<proteinExistence type="predicted"/>
<dbReference type="EMBL" id="JXLP01000018">
    <property type="protein sequence ID" value="KIL77084.1"/>
    <property type="molecule type" value="Genomic_DNA"/>
</dbReference>
<organism evidence="2 3">
    <name type="scientific">Bacillus badius</name>
    <dbReference type="NCBI Taxonomy" id="1455"/>
    <lineage>
        <taxon>Bacteria</taxon>
        <taxon>Bacillati</taxon>
        <taxon>Bacillota</taxon>
        <taxon>Bacilli</taxon>
        <taxon>Bacillales</taxon>
        <taxon>Bacillaceae</taxon>
        <taxon>Pseudobacillus</taxon>
    </lineage>
</organism>
<name>A0ABR5AQY4_BACBA</name>
<evidence type="ECO:0000313" key="2">
    <source>
        <dbReference type="EMBL" id="KIL77084.1"/>
    </source>
</evidence>
<reference evidence="2 3" key="1">
    <citation type="submission" date="2015-01" db="EMBL/GenBank/DDBJ databases">
        <title>Genome Assembly of Bacillus badius MTCC 1458.</title>
        <authorList>
            <person name="Verma A."/>
            <person name="Khatri I."/>
            <person name="Mual P."/>
            <person name="Subramanian S."/>
            <person name="Krishnamurthi S."/>
        </authorList>
    </citation>
    <scope>NUCLEOTIDE SEQUENCE [LARGE SCALE GENOMIC DNA]</scope>
    <source>
        <strain evidence="2 3">MTCC 1458</strain>
    </source>
</reference>
<protein>
    <recommendedName>
        <fullName evidence="4">PrgI family protein</fullName>
    </recommendedName>
</protein>
<comment type="caution">
    <text evidence="2">The sequence shown here is derived from an EMBL/GenBank/DDBJ whole genome shotgun (WGS) entry which is preliminary data.</text>
</comment>
<feature type="transmembrane region" description="Helical" evidence="1">
    <location>
        <begin position="43"/>
        <end position="62"/>
    </location>
</feature>
<keyword evidence="1" id="KW-0812">Transmembrane</keyword>
<evidence type="ECO:0000256" key="1">
    <source>
        <dbReference type="SAM" id="Phobius"/>
    </source>
</evidence>
<dbReference type="Pfam" id="PF17332">
    <property type="entry name" value="DUF5592"/>
    <property type="match status" value="1"/>
</dbReference>
<evidence type="ECO:0000313" key="3">
    <source>
        <dbReference type="Proteomes" id="UP000031982"/>
    </source>
</evidence>
<keyword evidence="1" id="KW-1133">Transmembrane helix</keyword>